<evidence type="ECO:0000256" key="8">
    <source>
        <dbReference type="SAM" id="MobiDB-lite"/>
    </source>
</evidence>
<dbReference type="SUPFAM" id="SSF50993">
    <property type="entry name" value="Peptidase/esterase 'gauge' domain"/>
    <property type="match status" value="1"/>
</dbReference>
<keyword evidence="4" id="KW-0720">Serine protease</keyword>
<evidence type="ECO:0000256" key="7">
    <source>
        <dbReference type="ARBA" id="ARBA00045448"/>
    </source>
</evidence>
<dbReference type="Gene3D" id="1.10.10.60">
    <property type="entry name" value="Homeodomain-like"/>
    <property type="match status" value="1"/>
</dbReference>
<evidence type="ECO:0000313" key="11">
    <source>
        <dbReference type="EMBL" id="TPX59505.1"/>
    </source>
</evidence>
<dbReference type="InterPro" id="IPR051543">
    <property type="entry name" value="Serine_Peptidase_S9A"/>
</dbReference>
<dbReference type="InterPro" id="IPR002470">
    <property type="entry name" value="Peptidase_S9A"/>
</dbReference>
<evidence type="ECO:0000256" key="3">
    <source>
        <dbReference type="ARBA" id="ARBA00022801"/>
    </source>
</evidence>
<feature type="compositionally biased region" description="Low complexity" evidence="8">
    <location>
        <begin position="494"/>
        <end position="504"/>
    </location>
</feature>
<protein>
    <recommendedName>
        <fullName evidence="5">Prolyl endopeptidase-like</fullName>
    </recommendedName>
    <alternativeName>
        <fullName evidence="6">Prolylendopeptidase-like</fullName>
    </alternativeName>
</protein>
<dbReference type="PANTHER" id="PTHR11757">
    <property type="entry name" value="PROTEASE FAMILY S9A OLIGOPEPTIDASE"/>
    <property type="match status" value="1"/>
</dbReference>
<dbReference type="Pfam" id="PF04433">
    <property type="entry name" value="SWIRM"/>
    <property type="match status" value="1"/>
</dbReference>
<dbReference type="CDD" id="cd00167">
    <property type="entry name" value="SANT"/>
    <property type="match status" value="1"/>
</dbReference>
<feature type="region of interest" description="Disordered" evidence="8">
    <location>
        <begin position="1154"/>
        <end position="1188"/>
    </location>
</feature>
<dbReference type="Gene3D" id="3.40.50.1820">
    <property type="entry name" value="alpha/beta hydrolase"/>
    <property type="match status" value="3"/>
</dbReference>
<dbReference type="SUPFAM" id="SSF46689">
    <property type="entry name" value="Homeodomain-like"/>
    <property type="match status" value="1"/>
</dbReference>
<sequence length="2279" mass="254500">MSQYKHYSRSSTHALFDRILASLPSSLTQPHPPTTKDLAKLTEKLQRFQQSLFDPKARPIDTTQPFPRIPTKLFKNYTPNGPLQRIIHSAYSFRVRKGIRKWDIDNPAKRDVYTEMLRTIAEDLKEQGLIIEPVLTFAPSVSLEVRAELAPLATLMRAAVVPHMTAKVTHVIQHAEEHGEDGEDNGQQEWYRTLEKRDGYVLLHYWYKPDSEDVWVAESSGDYLDPEPAPLHTGPWYLSIRWLRDSISNYQWMNEEDYEAETPEHPDAAGLGGNAGETPMGEEEDSDGSLEADDDGEDDEEGDEDAEEDEDEDEDDEDDDEDDMKSRKSHSHIGSPDRPINLDIDDDDDMMSFAGSATGHRRDGRPQPKPHVKPVDLDRKGVRAKRYEYEPFQDSIIHNISHTWFSRMPKGTSYTGDRTPSVEQTWSFLPVESKPDSVKTQPPNPPAEAATKAEDDLMDVDVKNEPKTELMNAESGLIDVDSKDVPKPELTDSAAIPPTEAPIAPVEPPPYTETPAELATYQIVNLSNAPWFSFDAVHDIEKTQFPEFFPPATSSIYPSRSTRNEASYLRIRNALVMAFRRNMTRYLTISEAMRYLRPALLEDVCKIHRFLTHWGLINLQVRESALTGVTLLEASRLYDAFSMDKEASEPPVDPQSYVYSSAITQPTKSESASSSSSSSPPNSAAPPSHHLQHQCEMCRLKISPTSPHFVLAQPPHIVLCHPCFVTGRFPVDLSSYSFARVDPPYLTTSLFPSRETEPTDIEKWSPRETLKLLDAISESVGHEKESYKSDPDDDADAVDWTRIANMFTNPRRSPAECMAHFITLRETPDISLLALLDTHSPPLSAASSWIYSAQNPLMVFIAAVSAAVHPGIAAAAAKQVMKSLNALNLDAGADQQQPHLQQQIDLVKKISVETAAPAARQLAVAEDRELAILARALADSQIKKLALKMGALKGAIAYAWTEVVTCLGMESSTSAKFRVVDTFAEDIRPPPAVKKQYTYTPPSSFSNLSRLRYKQEEDFAIVPSRPTPRIPAAWRRSPLLRRRSPPPEAVLSPTPALPKGCDPRLAKAPSAAAEAARQALKNRLPALRRTVLGRRIAQMADVKFSDEKQDLKGRSWSLFTWTPTSVTMAQAAENRLLSRFQYFKPSRAMAGSATAAEAATAESETHPVKDAHGTFPNVESAEPPDSDHQRLIARVGLVEVEEGQMINTLVIDRTEAPLHEETRPGVLRRELSHGSGGEMIHLEQDVAPVEEVGRTGPKKKVIVMAHGYGAGLGFFYRNYAGLSEVPGWRIYAIDWLGMANSSRPPFPKLKTGATDEEIEADASAFFVDSLEKWRKANSIDTMTLMGHSLGGYLSTCYALKYPERVEKLVLVSPAGIGKNPEVDIRNRPGFLPKLFTKLWTWNVTPMTLIRGMGPWGPNLVQRYTSRRFGYLDETDNNDLRDYIYHISAQPGSGEFALARLLLPGAWARLPLHDRLADLKMPTTFLYGDHDWMDYRSATSAAKKMTVPVRVGRVEASGHHLYLDNPGAFNTALIAEMTSKRKGQRLDGVEGKDSPPAAEERPWSETWHGRTRVDEFGHLQDLEAETTRRYWQAESKYANSQLEKDGGYLKCRQELRDYVPRTVPRNPPDVVGRWAYTSRWVDGRIVYVRSPADGGKEEVLLDTRYIGDPSATVTKCMMSDDHTMLAYLTCRDTEEQGMLHIRAIDDGSTSVRNNSRSEALRNVFGFVWAEGHRSIYYTALDDTLRASKVHRHVIGTPQSADTLIYHEKHTSYFVDVSSTKDKKYITISCNASNSSEVWVVPADPESPLQNATGAQIVLRRTADIEYYVDHHGTDFYLLHNYASPKFVLGRLPSTAFERGAAWRDVEEFLTTEDDERIEEIDLFKDFAFVYVKNTGLPALISADLRTGRREVVNVPEPISVVVPGTNMTFDTNVVKFKSSSPLTMQTMYAYNMEEKKIVETSSRRPVGINPDDFDISRILVPGNLGVRIPVTVIKPKRLQKNGRNPVNVRGYGAYGVSMDPHFRIDLLPLLRRGFIVSLAHVRGGGELGSEWYNAGRLENKANSFADCVSVAEYFIDEGWTTPALMTGHGVSAGGLLMGMLLANDLRNRLAGRGYSDRDLIPTLLEATVLNQRPDLFRAMVLRVPFVDPLSAMLDPSLPLTSVECQEWGDPVASASIYDYIASYAPYDNIPNDLSPTNATSILVTASLADQRVSLSQALKYVARMRARNPEAYGPGRKEGARARLLLRVLTDRAHSAGGNESRIEDAAVECSFYFNELGLR</sequence>
<evidence type="ECO:0000256" key="5">
    <source>
        <dbReference type="ARBA" id="ARBA00039290"/>
    </source>
</evidence>
<dbReference type="InterPro" id="IPR049898">
    <property type="entry name" value="MARR_BRCT_CHROMO"/>
</dbReference>
<accession>A0A507E885</accession>
<feature type="region of interest" description="Disordered" evidence="8">
    <location>
        <begin position="432"/>
        <end position="454"/>
    </location>
</feature>
<feature type="domain" description="SWIRM" evidence="9">
    <location>
        <begin position="523"/>
        <end position="628"/>
    </location>
</feature>
<feature type="compositionally biased region" description="Basic and acidic residues" evidence="8">
    <location>
        <begin position="1543"/>
        <end position="1563"/>
    </location>
</feature>
<gene>
    <name evidence="11" type="ORF">PhCBS80983_g02422</name>
</gene>
<dbReference type="Pfam" id="PF00561">
    <property type="entry name" value="Abhydrolase_1"/>
    <property type="match status" value="1"/>
</dbReference>
<dbReference type="PANTHER" id="PTHR11757:SF19">
    <property type="entry name" value="PROLYL ENDOPEPTIDASE-LIKE"/>
    <property type="match status" value="1"/>
</dbReference>
<dbReference type="Pfam" id="PF02897">
    <property type="entry name" value="Peptidase_S9_N"/>
    <property type="match status" value="1"/>
</dbReference>
<dbReference type="GO" id="GO:0004252">
    <property type="term" value="F:serine-type endopeptidase activity"/>
    <property type="evidence" value="ECO:0007669"/>
    <property type="project" value="InterPro"/>
</dbReference>
<evidence type="ECO:0000259" key="9">
    <source>
        <dbReference type="PROSITE" id="PS50934"/>
    </source>
</evidence>
<feature type="domain" description="Chromo" evidence="10">
    <location>
        <begin position="1"/>
        <end position="275"/>
    </location>
</feature>
<keyword evidence="2" id="KW-0645">Protease</keyword>
<dbReference type="InterPro" id="IPR032450">
    <property type="entry name" value="SMARCC_N"/>
</dbReference>
<evidence type="ECO:0000256" key="6">
    <source>
        <dbReference type="ARBA" id="ARBA00042165"/>
    </source>
</evidence>
<dbReference type="InterPro" id="IPR036388">
    <property type="entry name" value="WH-like_DNA-bd_sf"/>
</dbReference>
<evidence type="ECO:0000256" key="2">
    <source>
        <dbReference type="ARBA" id="ARBA00022670"/>
    </source>
</evidence>
<dbReference type="Pfam" id="PF16496">
    <property type="entry name" value="SWIRM-assoc_2"/>
    <property type="match status" value="1"/>
</dbReference>
<feature type="compositionally biased region" description="Basic and acidic residues" evidence="8">
    <location>
        <begin position="480"/>
        <end position="490"/>
    </location>
</feature>
<dbReference type="SMART" id="SM00717">
    <property type="entry name" value="SANT"/>
    <property type="match status" value="1"/>
</dbReference>
<comment type="function">
    <text evidence="7">Serine peptidase whose precise substrate specificity remains unclear. Does not cleave peptides after a arginine or lysine residue. Regulates trans-Golgi network morphology and sorting by regulating the membrane binding of the AP-1 complex. May play a role in the regulation of synaptic vesicle exocytosis.</text>
</comment>
<dbReference type="Gene3D" id="3.40.50.10190">
    <property type="entry name" value="BRCT domain"/>
    <property type="match status" value="1"/>
</dbReference>
<dbReference type="Proteomes" id="UP000318582">
    <property type="component" value="Unassembled WGS sequence"/>
</dbReference>
<dbReference type="Gene3D" id="2.130.10.120">
    <property type="entry name" value="Prolyl oligopeptidase, N-terminal domain"/>
    <property type="match status" value="1"/>
</dbReference>
<dbReference type="GO" id="GO:0010468">
    <property type="term" value="P:regulation of gene expression"/>
    <property type="evidence" value="ECO:0007669"/>
    <property type="project" value="UniProtKB-ARBA"/>
</dbReference>
<dbReference type="InterPro" id="IPR009057">
    <property type="entry name" value="Homeodomain-like_sf"/>
</dbReference>
<dbReference type="SUPFAM" id="SSF52113">
    <property type="entry name" value="BRCT domain"/>
    <property type="match status" value="1"/>
</dbReference>
<dbReference type="PRINTS" id="PR00862">
    <property type="entry name" value="PROLIGOPTASE"/>
</dbReference>
<organism evidence="11 12">
    <name type="scientific">Powellomyces hirtus</name>
    <dbReference type="NCBI Taxonomy" id="109895"/>
    <lineage>
        <taxon>Eukaryota</taxon>
        <taxon>Fungi</taxon>
        <taxon>Fungi incertae sedis</taxon>
        <taxon>Chytridiomycota</taxon>
        <taxon>Chytridiomycota incertae sedis</taxon>
        <taxon>Chytridiomycetes</taxon>
        <taxon>Spizellomycetales</taxon>
        <taxon>Powellomycetaceae</taxon>
        <taxon>Powellomyces</taxon>
    </lineage>
</organism>
<name>A0A507E885_9FUNG</name>
<dbReference type="PROSITE" id="PS50934">
    <property type="entry name" value="SWIRM"/>
    <property type="match status" value="1"/>
</dbReference>
<dbReference type="InterPro" id="IPR023302">
    <property type="entry name" value="Pept_S9A_N"/>
</dbReference>
<proteinExistence type="inferred from homology"/>
<comment type="similarity">
    <text evidence="1">Belongs to the peptidase S9A family.</text>
</comment>
<feature type="compositionally biased region" description="Low complexity" evidence="8">
    <location>
        <begin position="669"/>
        <end position="688"/>
    </location>
</feature>
<feature type="region of interest" description="Disordered" evidence="8">
    <location>
        <begin position="668"/>
        <end position="690"/>
    </location>
</feature>
<dbReference type="InterPro" id="IPR007526">
    <property type="entry name" value="SWIRM"/>
</dbReference>
<dbReference type="InterPro" id="IPR036420">
    <property type="entry name" value="BRCT_dom_sf"/>
</dbReference>
<keyword evidence="12" id="KW-1185">Reference proteome</keyword>
<feature type="region of interest" description="Disordered" evidence="8">
    <location>
        <begin position="1540"/>
        <end position="1563"/>
    </location>
</feature>
<evidence type="ECO:0000259" key="10">
    <source>
        <dbReference type="PROSITE" id="PS52032"/>
    </source>
</evidence>
<dbReference type="InterPro" id="IPR000073">
    <property type="entry name" value="AB_hydrolase_1"/>
</dbReference>
<dbReference type="InterPro" id="IPR001005">
    <property type="entry name" value="SANT/Myb"/>
</dbReference>
<evidence type="ECO:0000313" key="12">
    <source>
        <dbReference type="Proteomes" id="UP000318582"/>
    </source>
</evidence>
<dbReference type="SUPFAM" id="SSF53474">
    <property type="entry name" value="alpha/beta-Hydrolases"/>
    <property type="match status" value="2"/>
</dbReference>
<feature type="region of interest" description="Disordered" evidence="8">
    <location>
        <begin position="1043"/>
        <end position="1063"/>
    </location>
</feature>
<dbReference type="GO" id="GO:0006508">
    <property type="term" value="P:proteolysis"/>
    <property type="evidence" value="ECO:0007669"/>
    <property type="project" value="UniProtKB-KW"/>
</dbReference>
<comment type="caution">
    <text evidence="11">The sequence shown here is derived from an EMBL/GenBank/DDBJ whole genome shotgun (WGS) entry which is preliminary data.</text>
</comment>
<dbReference type="Gene3D" id="1.10.10.10">
    <property type="entry name" value="Winged helix-like DNA-binding domain superfamily/Winged helix DNA-binding domain"/>
    <property type="match status" value="1"/>
</dbReference>
<feature type="compositionally biased region" description="Basic and acidic residues" evidence="8">
    <location>
        <begin position="1163"/>
        <end position="1172"/>
    </location>
</feature>
<keyword evidence="3" id="KW-0378">Hydrolase</keyword>
<dbReference type="Pfam" id="PF00326">
    <property type="entry name" value="Peptidase_S9"/>
    <property type="match status" value="2"/>
</dbReference>
<reference evidence="11 12" key="1">
    <citation type="journal article" date="2019" name="Sci. Rep.">
        <title>Comparative genomics of chytrid fungi reveal insights into the obligate biotrophic and pathogenic lifestyle of Synchytrium endobioticum.</title>
        <authorList>
            <person name="van de Vossenberg B.T.L.H."/>
            <person name="Warris S."/>
            <person name="Nguyen H.D.T."/>
            <person name="van Gent-Pelzer M.P.E."/>
            <person name="Joly D.L."/>
            <person name="van de Geest H.C."/>
            <person name="Bonants P.J.M."/>
            <person name="Smith D.S."/>
            <person name="Levesque C.A."/>
            <person name="van der Lee T.A.J."/>
        </authorList>
    </citation>
    <scope>NUCLEOTIDE SEQUENCE [LARGE SCALE GENOMIC DNA]</scope>
    <source>
        <strain evidence="11 12">CBS 809.83</strain>
    </source>
</reference>
<dbReference type="InterPro" id="IPR001375">
    <property type="entry name" value="Peptidase_S9_cat"/>
</dbReference>
<dbReference type="PROSITE" id="PS52032">
    <property type="entry name" value="MARR_BRCT_CHROMO"/>
    <property type="match status" value="1"/>
</dbReference>
<feature type="compositionally biased region" description="Acidic residues" evidence="8">
    <location>
        <begin position="280"/>
        <end position="323"/>
    </location>
</feature>
<dbReference type="EMBL" id="QEAQ01000024">
    <property type="protein sequence ID" value="TPX59505.1"/>
    <property type="molecule type" value="Genomic_DNA"/>
</dbReference>
<evidence type="ECO:0000256" key="4">
    <source>
        <dbReference type="ARBA" id="ARBA00022825"/>
    </source>
</evidence>
<evidence type="ECO:0000256" key="1">
    <source>
        <dbReference type="ARBA" id="ARBA00005228"/>
    </source>
</evidence>
<feature type="region of interest" description="Disordered" evidence="8">
    <location>
        <begin position="258"/>
        <end position="379"/>
    </location>
</feature>
<feature type="region of interest" description="Disordered" evidence="8">
    <location>
        <begin position="480"/>
        <end position="506"/>
    </location>
</feature>
<dbReference type="InterPro" id="IPR029058">
    <property type="entry name" value="AB_hydrolase_fold"/>
</dbReference>